<dbReference type="NCBIfam" id="NF040603">
    <property type="entry name" value="choice_anch_P"/>
    <property type="match status" value="2"/>
</dbReference>
<dbReference type="AlphaFoldDB" id="A0A417XZ03"/>
<accession>A0A417XZ03</accession>
<comment type="caution">
    <text evidence="1">The sequence shown here is derived from an EMBL/GenBank/DDBJ whole genome shotgun (WGS) entry which is preliminary data.</text>
</comment>
<name>A0A417XZ03_9ACTN</name>
<keyword evidence="2" id="KW-1185">Reference proteome</keyword>
<evidence type="ECO:0000313" key="2">
    <source>
        <dbReference type="Proteomes" id="UP000283644"/>
    </source>
</evidence>
<organism evidence="1 2">
    <name type="scientific">Nocardioides immobilis</name>
    <dbReference type="NCBI Taxonomy" id="2049295"/>
    <lineage>
        <taxon>Bacteria</taxon>
        <taxon>Bacillati</taxon>
        <taxon>Actinomycetota</taxon>
        <taxon>Actinomycetes</taxon>
        <taxon>Propionibacteriales</taxon>
        <taxon>Nocardioidaceae</taxon>
        <taxon>Nocardioides</taxon>
    </lineage>
</organism>
<gene>
    <name evidence="1" type="ORF">D0Z08_19100</name>
</gene>
<dbReference type="EMBL" id="QXGH01000023">
    <property type="protein sequence ID" value="RHW25610.1"/>
    <property type="molecule type" value="Genomic_DNA"/>
</dbReference>
<dbReference type="Proteomes" id="UP000283644">
    <property type="component" value="Unassembled WGS sequence"/>
</dbReference>
<sequence length="392" mass="40085">MVYRSVSGGSRVTVAGVVRSELTGSSTLRATGPGRSSGNAIAAVNLLGGVLTATGVSTQQKTTRPFGGGTMITSEAKIAGVSLLGGAITVDAIETRTTATLHDDEVKRTGGTKFVNLKVRDNDLPITVPKNTTVTIPGLAKVVLNEVKGQVGGDALIKSWATGIKITLLSSFGQLEKGAVIEITPTKALIVLPVPIDGEPIFGVSYSTRTRIHVGDAVKLNAGPTSAMIMPAGGTNGAELVNSVAKINLPGLLRAFALSGSAEGTVTADESDGTMTGEVADVSLLNGAIQVDAISATAHLNQVDGSPPTVTGGSRLVGLVINGRSFPVSVEPNTVVEIPGLVKVIINEQIRQEFPFNGIAVRGLHVIALPDAPEDIVGLDLEVGVAAIWVNN</sequence>
<protein>
    <submittedName>
        <fullName evidence="1">Uncharacterized protein</fullName>
    </submittedName>
</protein>
<reference evidence="1 2" key="1">
    <citation type="submission" date="2018-09" db="EMBL/GenBank/DDBJ databases">
        <title>Genome sequencing of Nocardioides immobilis CCTCC AB 2017083 for comparison to Nocardioides silvaticus.</title>
        <authorList>
            <person name="Li C."/>
            <person name="Wang G."/>
        </authorList>
    </citation>
    <scope>NUCLEOTIDE SEQUENCE [LARGE SCALE GENOMIC DNA]</scope>
    <source>
        <strain evidence="1 2">CCTCC AB 2017083</strain>
    </source>
</reference>
<evidence type="ECO:0000313" key="1">
    <source>
        <dbReference type="EMBL" id="RHW25610.1"/>
    </source>
</evidence>
<proteinExistence type="predicted"/>